<dbReference type="AlphaFoldDB" id="E6SWF8"/>
<dbReference type="RefSeq" id="WP_013548206.1">
    <property type="nucleotide sequence ID" value="NC_014933.1"/>
</dbReference>
<dbReference type="Pfam" id="PF12728">
    <property type="entry name" value="HTH_17"/>
    <property type="match status" value="1"/>
</dbReference>
<dbReference type="HOGENOM" id="CLU_2680124_0_0_10"/>
<evidence type="ECO:0000313" key="2">
    <source>
        <dbReference type="EMBL" id="ADV44619.1"/>
    </source>
</evidence>
<feature type="domain" description="Helix-turn-helix" evidence="1">
    <location>
        <begin position="25"/>
        <end position="71"/>
    </location>
</feature>
<gene>
    <name evidence="2" type="ordered locus">Bache_2668</name>
</gene>
<dbReference type="Proteomes" id="UP000008630">
    <property type="component" value="Chromosome"/>
</dbReference>
<reference key="1">
    <citation type="submission" date="2010-11" db="EMBL/GenBank/DDBJ databases">
        <title>The complete genome of Bacteroides helcogenes P 36-108.</title>
        <authorList>
            <consortium name="US DOE Joint Genome Institute (JGI-PGF)"/>
            <person name="Lucas S."/>
            <person name="Copeland A."/>
            <person name="Lapidus A."/>
            <person name="Bruce D."/>
            <person name="Goodwin L."/>
            <person name="Pitluck S."/>
            <person name="Kyrpides N."/>
            <person name="Mavromatis K."/>
            <person name="Ivanova N."/>
            <person name="Zeytun A."/>
            <person name="Brettin T."/>
            <person name="Detter J.C."/>
            <person name="Tapia R."/>
            <person name="Han C."/>
            <person name="Land M."/>
            <person name="Hauser L."/>
            <person name="Markowitz V."/>
            <person name="Cheng J.-F."/>
            <person name="Hugenholtz P."/>
            <person name="Woyke T."/>
            <person name="Wu D."/>
            <person name="Gronow S."/>
            <person name="Wellnitz S."/>
            <person name="Brambilla E."/>
            <person name="Klenk H.-P."/>
            <person name="Eisen J.A."/>
        </authorList>
    </citation>
    <scope>NUCLEOTIDE SEQUENCE</scope>
    <source>
        <strain>P 36-108</strain>
    </source>
</reference>
<dbReference type="KEGG" id="bhl:Bache_2668"/>
<reference evidence="2 3" key="2">
    <citation type="journal article" date="2011" name="Stand. Genomic Sci.">
        <title>Complete genome sequence of Bacteroides helcogenes type strain (P 36-108).</title>
        <authorList>
            <person name="Pati A."/>
            <person name="Gronow S."/>
            <person name="Zeytun A."/>
            <person name="Lapidus A."/>
            <person name="Nolan M."/>
            <person name="Hammon N."/>
            <person name="Deshpande S."/>
            <person name="Cheng J.F."/>
            <person name="Tapia R."/>
            <person name="Han C."/>
            <person name="Goodwin L."/>
            <person name="Pitluck S."/>
            <person name="Liolios K."/>
            <person name="Pagani I."/>
            <person name="Ivanova N."/>
            <person name="Mavromatis K."/>
            <person name="Chen A."/>
            <person name="Palaniappan K."/>
            <person name="Land M."/>
            <person name="Hauser L."/>
            <person name="Chang Y.J."/>
            <person name="Jeffries C.D."/>
            <person name="Detter J.C."/>
            <person name="Brambilla E."/>
            <person name="Rohde M."/>
            <person name="Goker M."/>
            <person name="Woyke T."/>
            <person name="Bristow J."/>
            <person name="Eisen J.A."/>
            <person name="Markowitz V."/>
            <person name="Hugenholtz P."/>
            <person name="Kyrpides N.C."/>
            <person name="Klenk H.P."/>
            <person name="Lucas S."/>
        </authorList>
    </citation>
    <scope>NUCLEOTIDE SEQUENCE [LARGE SCALE GENOMIC DNA]</scope>
    <source>
        <strain evidence="3">ATCC 35417 / DSM 20613 / JCM 6297 / CCUG 15421 / P 36-108</strain>
    </source>
</reference>
<evidence type="ECO:0000313" key="3">
    <source>
        <dbReference type="Proteomes" id="UP000008630"/>
    </source>
</evidence>
<evidence type="ECO:0000259" key="1">
    <source>
        <dbReference type="Pfam" id="PF12728"/>
    </source>
</evidence>
<dbReference type="InterPro" id="IPR041657">
    <property type="entry name" value="HTH_17"/>
</dbReference>
<sequence>MKQETYIKVVNEVVQRIGKHVDVVMDVKQVSEYLGLSVGAVRKRCQRNQLPFHRNAKHLYFSKMEVDAVLLGRNNSIG</sequence>
<name>E6SWF8_BACT6</name>
<keyword evidence="3" id="KW-1185">Reference proteome</keyword>
<dbReference type="OrthoDB" id="597977at2"/>
<accession>E6SWF8</accession>
<organism evidence="2 3">
    <name type="scientific">Bacteroides helcogenes (strain ATCC 35417 / DSM 20613 / JCM 6297 / CCUG 15421 / P 36-108)</name>
    <dbReference type="NCBI Taxonomy" id="693979"/>
    <lineage>
        <taxon>Bacteria</taxon>
        <taxon>Pseudomonadati</taxon>
        <taxon>Bacteroidota</taxon>
        <taxon>Bacteroidia</taxon>
        <taxon>Bacteroidales</taxon>
        <taxon>Bacteroidaceae</taxon>
        <taxon>Bacteroides</taxon>
    </lineage>
</organism>
<dbReference type="EMBL" id="CP002352">
    <property type="protein sequence ID" value="ADV44619.1"/>
    <property type="molecule type" value="Genomic_DNA"/>
</dbReference>
<protein>
    <recommendedName>
        <fullName evidence="1">Helix-turn-helix domain-containing protein</fullName>
    </recommendedName>
</protein>
<proteinExistence type="predicted"/>
<dbReference type="STRING" id="693979.Bache_2668"/>